<evidence type="ECO:0000256" key="6">
    <source>
        <dbReference type="ARBA" id="ARBA00023163"/>
    </source>
</evidence>
<comment type="caution">
    <text evidence="10">The sequence shown here is derived from an EMBL/GenBank/DDBJ whole genome shotgun (WGS) entry which is preliminary data.</text>
</comment>
<dbReference type="PANTHER" id="PTHR43214">
    <property type="entry name" value="TWO-COMPONENT RESPONSE REGULATOR"/>
    <property type="match status" value="1"/>
</dbReference>
<name>A0A7V7V0H0_9BACI</name>
<dbReference type="PROSITE" id="PS50110">
    <property type="entry name" value="RESPONSE_REGULATORY"/>
    <property type="match status" value="1"/>
</dbReference>
<evidence type="ECO:0000256" key="5">
    <source>
        <dbReference type="ARBA" id="ARBA00023125"/>
    </source>
</evidence>
<dbReference type="GO" id="GO:0000160">
    <property type="term" value="P:phosphorelay signal transduction system"/>
    <property type="evidence" value="ECO:0007669"/>
    <property type="project" value="InterPro"/>
</dbReference>
<dbReference type="CDD" id="cd06170">
    <property type="entry name" value="LuxR_C_like"/>
    <property type="match status" value="1"/>
</dbReference>
<dbReference type="Gene3D" id="3.40.50.2300">
    <property type="match status" value="1"/>
</dbReference>
<dbReference type="Proteomes" id="UP000441354">
    <property type="component" value="Unassembled WGS sequence"/>
</dbReference>
<dbReference type="PROSITE" id="PS50043">
    <property type="entry name" value="HTH_LUXR_2"/>
    <property type="match status" value="1"/>
</dbReference>
<dbReference type="InterPro" id="IPR001789">
    <property type="entry name" value="Sig_transdc_resp-reg_receiver"/>
</dbReference>
<proteinExistence type="predicted"/>
<dbReference type="RefSeq" id="WP_151571845.1">
    <property type="nucleotide sequence ID" value="NZ_WBOT01000001.1"/>
</dbReference>
<keyword evidence="3 7" id="KW-0597">Phosphoprotein</keyword>
<feature type="domain" description="Response regulatory" evidence="9">
    <location>
        <begin position="3"/>
        <end position="119"/>
    </location>
</feature>
<evidence type="ECO:0000256" key="2">
    <source>
        <dbReference type="ARBA" id="ARBA00022490"/>
    </source>
</evidence>
<dbReference type="InterPro" id="IPR000792">
    <property type="entry name" value="Tscrpt_reg_LuxR_C"/>
</dbReference>
<dbReference type="GO" id="GO:0003677">
    <property type="term" value="F:DNA binding"/>
    <property type="evidence" value="ECO:0007669"/>
    <property type="project" value="UniProtKB-KW"/>
</dbReference>
<dbReference type="SMART" id="SM00421">
    <property type="entry name" value="HTH_LUXR"/>
    <property type="match status" value="1"/>
</dbReference>
<evidence type="ECO:0000313" key="11">
    <source>
        <dbReference type="Proteomes" id="UP000441354"/>
    </source>
</evidence>
<dbReference type="SUPFAM" id="SSF52172">
    <property type="entry name" value="CheY-like"/>
    <property type="match status" value="1"/>
</dbReference>
<feature type="modified residue" description="4-aspartylphosphate" evidence="7">
    <location>
        <position position="54"/>
    </location>
</feature>
<dbReference type="AlphaFoldDB" id="A0A7V7V0H0"/>
<keyword evidence="5" id="KW-0238">DNA-binding</keyword>
<evidence type="ECO:0000256" key="4">
    <source>
        <dbReference type="ARBA" id="ARBA00023015"/>
    </source>
</evidence>
<dbReference type="CDD" id="cd19930">
    <property type="entry name" value="REC_DesR-like"/>
    <property type="match status" value="1"/>
</dbReference>
<dbReference type="InterPro" id="IPR016032">
    <property type="entry name" value="Sig_transdc_resp-reg_C-effctor"/>
</dbReference>
<keyword evidence="6" id="KW-0804">Transcription</keyword>
<dbReference type="Pfam" id="PF00196">
    <property type="entry name" value="GerE"/>
    <property type="match status" value="1"/>
</dbReference>
<sequence>MIKILIAEDQSMLRGALGTLLDFEEDLQVIGQVENGRQALEQVYSLHPDVCLLDIEMPYKNGLEVAETLNRENHPCKMIILTTFARPGYLERALNANVSGYLLKDGSSDELAEAIRNVMKGKKEYAPELIFGAMRNENPLTHREQEILRLASEGKTTKEIAASLFLSNGTVRNYMSEIISKMQAKNRIEAISSAEEKGWI</sequence>
<feature type="domain" description="HTH luxR-type" evidence="8">
    <location>
        <begin position="133"/>
        <end position="198"/>
    </location>
</feature>
<dbReference type="PRINTS" id="PR00038">
    <property type="entry name" value="HTHLUXR"/>
</dbReference>
<dbReference type="GO" id="GO:0005737">
    <property type="term" value="C:cytoplasm"/>
    <property type="evidence" value="ECO:0007669"/>
    <property type="project" value="UniProtKB-SubCell"/>
</dbReference>
<evidence type="ECO:0000259" key="9">
    <source>
        <dbReference type="PROSITE" id="PS50110"/>
    </source>
</evidence>
<dbReference type="PANTHER" id="PTHR43214:SF42">
    <property type="entry name" value="TRANSCRIPTIONAL REGULATORY PROTEIN DESR"/>
    <property type="match status" value="1"/>
</dbReference>
<evidence type="ECO:0000256" key="1">
    <source>
        <dbReference type="ARBA" id="ARBA00004496"/>
    </source>
</evidence>
<dbReference type="OrthoDB" id="9780153at2"/>
<comment type="subcellular location">
    <subcellularLocation>
        <location evidence="1">Cytoplasm</location>
    </subcellularLocation>
</comment>
<evidence type="ECO:0000256" key="3">
    <source>
        <dbReference type="ARBA" id="ARBA00022553"/>
    </source>
</evidence>
<gene>
    <name evidence="10" type="ORF">F7732_00920</name>
</gene>
<accession>A0A7V7V0H0</accession>
<dbReference type="EMBL" id="WBOT01000001">
    <property type="protein sequence ID" value="KAB2335162.1"/>
    <property type="molecule type" value="Genomic_DNA"/>
</dbReference>
<dbReference type="InterPro" id="IPR039420">
    <property type="entry name" value="WalR-like"/>
</dbReference>
<evidence type="ECO:0000313" key="10">
    <source>
        <dbReference type="EMBL" id="KAB2335162.1"/>
    </source>
</evidence>
<dbReference type="SMART" id="SM00448">
    <property type="entry name" value="REC"/>
    <property type="match status" value="1"/>
</dbReference>
<keyword evidence="4" id="KW-0805">Transcription regulation</keyword>
<dbReference type="SUPFAM" id="SSF46894">
    <property type="entry name" value="C-terminal effector domain of the bipartite response regulators"/>
    <property type="match status" value="1"/>
</dbReference>
<reference evidence="10 11" key="1">
    <citation type="journal article" date="2014" name="Arch. Microbiol.">
        <title>Bacillus mesophilum sp. nov., strain IITR-54T, a novel 4-chlorobiphenyl dechlorinating bacterium.</title>
        <authorList>
            <person name="Manickam N."/>
            <person name="Singh N.K."/>
            <person name="Bajaj A."/>
            <person name="Kumar R.M."/>
            <person name="Kaur G."/>
            <person name="Kaur N."/>
            <person name="Bala M."/>
            <person name="Kumar A."/>
            <person name="Mayilraj S."/>
        </authorList>
    </citation>
    <scope>NUCLEOTIDE SEQUENCE [LARGE SCALE GENOMIC DNA]</scope>
    <source>
        <strain evidence="10 11">IITR-54</strain>
    </source>
</reference>
<evidence type="ECO:0000259" key="8">
    <source>
        <dbReference type="PROSITE" id="PS50043"/>
    </source>
</evidence>
<keyword evidence="11" id="KW-1185">Reference proteome</keyword>
<dbReference type="GO" id="GO:0006355">
    <property type="term" value="P:regulation of DNA-templated transcription"/>
    <property type="evidence" value="ECO:0007669"/>
    <property type="project" value="InterPro"/>
</dbReference>
<dbReference type="InterPro" id="IPR011006">
    <property type="entry name" value="CheY-like_superfamily"/>
</dbReference>
<organism evidence="10 11">
    <name type="scientific">Bacillus mesophilum</name>
    <dbReference type="NCBI Taxonomy" id="1071718"/>
    <lineage>
        <taxon>Bacteria</taxon>
        <taxon>Bacillati</taxon>
        <taxon>Bacillota</taxon>
        <taxon>Bacilli</taxon>
        <taxon>Bacillales</taxon>
        <taxon>Bacillaceae</taxon>
        <taxon>Bacillus</taxon>
    </lineage>
</organism>
<keyword evidence="2" id="KW-0963">Cytoplasm</keyword>
<protein>
    <submittedName>
        <fullName evidence="10">Response regulator transcription factor</fullName>
    </submittedName>
</protein>
<dbReference type="Pfam" id="PF00072">
    <property type="entry name" value="Response_reg"/>
    <property type="match status" value="1"/>
</dbReference>
<evidence type="ECO:0000256" key="7">
    <source>
        <dbReference type="PROSITE-ProRule" id="PRU00169"/>
    </source>
</evidence>